<dbReference type="PANTHER" id="PTHR28607:SF2">
    <property type="entry name" value="PROTEIN FAM174C"/>
    <property type="match status" value="1"/>
</dbReference>
<organism evidence="10">
    <name type="scientific">Callorhinchus milii</name>
    <name type="common">Ghost shark</name>
    <dbReference type="NCBI Taxonomy" id="7868"/>
    <lineage>
        <taxon>Eukaryota</taxon>
        <taxon>Metazoa</taxon>
        <taxon>Chordata</taxon>
        <taxon>Craniata</taxon>
        <taxon>Vertebrata</taxon>
        <taxon>Chondrichthyes</taxon>
        <taxon>Holocephali</taxon>
        <taxon>Chimaeriformes</taxon>
        <taxon>Callorhinchidae</taxon>
        <taxon>Callorhinchus</taxon>
    </lineage>
</organism>
<feature type="signal peptide" evidence="9">
    <location>
        <begin position="1"/>
        <end position="19"/>
    </location>
</feature>
<comment type="similarity">
    <text evidence="2">Belongs to the FAM174 family.</text>
</comment>
<dbReference type="EMBL" id="JW874729">
    <property type="protein sequence ID" value="AFP07246.1"/>
    <property type="molecule type" value="mRNA"/>
</dbReference>
<evidence type="ECO:0000256" key="5">
    <source>
        <dbReference type="ARBA" id="ARBA00022989"/>
    </source>
</evidence>
<evidence type="ECO:0000256" key="2">
    <source>
        <dbReference type="ARBA" id="ARBA00006986"/>
    </source>
</evidence>
<comment type="subcellular location">
    <subcellularLocation>
        <location evidence="1">Membrane</location>
        <topology evidence="1">Single-pass type I membrane protein</topology>
    </subcellularLocation>
</comment>
<dbReference type="PANTHER" id="PTHR28607">
    <property type="entry name" value="EXPRESSED PROTEIN"/>
    <property type="match status" value="1"/>
</dbReference>
<evidence type="ECO:0000313" key="10">
    <source>
        <dbReference type="EMBL" id="AFP07246.1"/>
    </source>
</evidence>
<evidence type="ECO:0000256" key="7">
    <source>
        <dbReference type="ARBA" id="ARBA00023180"/>
    </source>
</evidence>
<protein>
    <submittedName>
        <fullName evidence="10">Putative membrane protein C19orf24-like protein</fullName>
    </submittedName>
</protein>
<keyword evidence="3 8" id="KW-0812">Transmembrane</keyword>
<dbReference type="InterPro" id="IPR009565">
    <property type="entry name" value="FAM174-like"/>
</dbReference>
<dbReference type="Pfam" id="PF06679">
    <property type="entry name" value="DUF1180"/>
    <property type="match status" value="1"/>
</dbReference>
<sequence length="115" mass="12541">MKPVAFSLLLAALGRLAAAADPGNSTTTTTMHGWLPASSMLHRALYVLLGLSGLGILYFSLRSIRLKKTQRKKYGLLSSYDDHVEMAAMDTDDDTTLFEAKSVRRSVDYSGSHSC</sequence>
<evidence type="ECO:0000256" key="4">
    <source>
        <dbReference type="ARBA" id="ARBA00022729"/>
    </source>
</evidence>
<accession>V9L6J7</accession>
<dbReference type="GO" id="GO:0016020">
    <property type="term" value="C:membrane"/>
    <property type="evidence" value="ECO:0007669"/>
    <property type="project" value="UniProtKB-SubCell"/>
</dbReference>
<dbReference type="GO" id="GO:0005576">
    <property type="term" value="C:extracellular region"/>
    <property type="evidence" value="ECO:0007669"/>
    <property type="project" value="TreeGrafter"/>
</dbReference>
<evidence type="ECO:0000256" key="1">
    <source>
        <dbReference type="ARBA" id="ARBA00004479"/>
    </source>
</evidence>
<evidence type="ECO:0000256" key="6">
    <source>
        <dbReference type="ARBA" id="ARBA00023136"/>
    </source>
</evidence>
<proteinExistence type="evidence at transcript level"/>
<keyword evidence="6 8" id="KW-0472">Membrane</keyword>
<dbReference type="AlphaFoldDB" id="V9L6J7"/>
<feature type="transmembrane region" description="Helical" evidence="8">
    <location>
        <begin position="43"/>
        <end position="61"/>
    </location>
</feature>
<keyword evidence="4 9" id="KW-0732">Signal</keyword>
<evidence type="ECO:0000256" key="9">
    <source>
        <dbReference type="SAM" id="SignalP"/>
    </source>
</evidence>
<evidence type="ECO:0000256" key="8">
    <source>
        <dbReference type="SAM" id="Phobius"/>
    </source>
</evidence>
<name>V9L6J7_CALMI</name>
<feature type="chain" id="PRO_5004778337" evidence="9">
    <location>
        <begin position="20"/>
        <end position="115"/>
    </location>
</feature>
<keyword evidence="5 8" id="KW-1133">Transmembrane helix</keyword>
<evidence type="ECO:0000256" key="3">
    <source>
        <dbReference type="ARBA" id="ARBA00022692"/>
    </source>
</evidence>
<keyword evidence="7" id="KW-0325">Glycoprotein</keyword>
<reference evidence="10" key="1">
    <citation type="journal article" date="2014" name="Nature">
        <title>Elephant shark genome provides unique insights into gnathostome evolution.</title>
        <authorList>
            <consortium name="International Elephant Shark Genome Sequencing Consortium"/>
            <person name="Venkatesh B."/>
            <person name="Lee A.P."/>
            <person name="Ravi V."/>
            <person name="Maurya A.K."/>
            <person name="Lian M.M."/>
            <person name="Swann J.B."/>
            <person name="Ohta Y."/>
            <person name="Flajnik M.F."/>
            <person name="Sutoh Y."/>
            <person name="Kasahara M."/>
            <person name="Hoon S."/>
            <person name="Gangu V."/>
            <person name="Roy S.W."/>
            <person name="Irimia M."/>
            <person name="Korzh V."/>
            <person name="Kondrychyn I."/>
            <person name="Lim Z.W."/>
            <person name="Tay B.H."/>
            <person name="Tohari S."/>
            <person name="Kong K.W."/>
            <person name="Ho S."/>
            <person name="Lorente-Galdos B."/>
            <person name="Quilez J."/>
            <person name="Marques-Bonet T."/>
            <person name="Raney B.J."/>
            <person name="Ingham P.W."/>
            <person name="Tay A."/>
            <person name="Hillier L.W."/>
            <person name="Minx P."/>
            <person name="Boehm T."/>
            <person name="Wilson R.K."/>
            <person name="Brenner S."/>
            <person name="Warren W.C."/>
        </authorList>
    </citation>
    <scope>NUCLEOTIDE SEQUENCE</scope>
    <source>
        <tissue evidence="10">Testis</tissue>
    </source>
</reference>